<comment type="function">
    <text evidence="7">Involved in the detoxification of xenobiotics. Shows maximal activity with C6 substrates, with gradually decreasing activity from C8 to C12 substrates. No activity for higher chain length substrates acids rather than long-chain ones.</text>
</comment>
<protein>
    <recommendedName>
        <fullName evidence="8">Carboxylesterase</fullName>
        <ecNumber evidence="5">3.1.1.1</ecNumber>
    </recommendedName>
</protein>
<evidence type="ECO:0000256" key="2">
    <source>
        <dbReference type="ARBA" id="ARBA00011738"/>
    </source>
</evidence>
<dbReference type="EMBL" id="CP017703">
    <property type="protein sequence ID" value="ASS90317.1"/>
    <property type="molecule type" value="Genomic_DNA"/>
</dbReference>
<feature type="domain" description="Serine aminopeptidase S33" evidence="10">
    <location>
        <begin position="16"/>
        <end position="228"/>
    </location>
</feature>
<dbReference type="AlphaFoldDB" id="A0A223E4X9"/>
<dbReference type="RefSeq" id="WP_094245235.1">
    <property type="nucleotide sequence ID" value="NZ_CP017703.1"/>
</dbReference>
<dbReference type="InterPro" id="IPR022742">
    <property type="entry name" value="Hydrolase_4"/>
</dbReference>
<proteinExistence type="inferred from homology"/>
<dbReference type="FunFam" id="3.40.50.1820:FF:000070">
    <property type="entry name" value="Carboxylesterase"/>
    <property type="match status" value="1"/>
</dbReference>
<dbReference type="InterPro" id="IPR029058">
    <property type="entry name" value="AB_hydrolase_fold"/>
</dbReference>
<evidence type="ECO:0000313" key="11">
    <source>
        <dbReference type="EMBL" id="ASS90317.1"/>
    </source>
</evidence>
<keyword evidence="4" id="KW-0378">Hydrolase</keyword>
<evidence type="ECO:0000256" key="1">
    <source>
        <dbReference type="ARBA" id="ARBA00006989"/>
    </source>
</evidence>
<dbReference type="Pfam" id="PF12146">
    <property type="entry name" value="Hydrolase_4"/>
    <property type="match status" value="1"/>
</dbReference>
<evidence type="ECO:0000259" key="10">
    <source>
        <dbReference type="Pfam" id="PF12146"/>
    </source>
</evidence>
<feature type="active site" description="Charge relay system" evidence="9">
    <location>
        <position position="192"/>
    </location>
</feature>
<comment type="subunit">
    <text evidence="2">Homodimer.</text>
</comment>
<feature type="active site" description="Charge relay system" evidence="9">
    <location>
        <position position="222"/>
    </location>
</feature>
<keyword evidence="3" id="KW-0719">Serine esterase</keyword>
<dbReference type="GO" id="GO:0106435">
    <property type="term" value="F:carboxylesterase activity"/>
    <property type="evidence" value="ECO:0007669"/>
    <property type="project" value="UniProtKB-EC"/>
</dbReference>
<evidence type="ECO:0000256" key="3">
    <source>
        <dbReference type="ARBA" id="ARBA00022487"/>
    </source>
</evidence>
<name>A0A223E4X9_9BACI</name>
<reference evidence="11 12" key="1">
    <citation type="submission" date="2016-10" db="EMBL/GenBank/DDBJ databases">
        <title>The whole genome sequencing and assembly of Aeribacillus pallidus KCTC3564 strain.</title>
        <authorList>
            <person name="Lee Y.-J."/>
            <person name="Park M.-K."/>
            <person name="Yi H."/>
            <person name="Bahn Y.-S."/>
            <person name="Kim J.F."/>
            <person name="Lee D.-W."/>
        </authorList>
    </citation>
    <scope>NUCLEOTIDE SEQUENCE [LARGE SCALE GENOMIC DNA]</scope>
    <source>
        <strain evidence="11 12">KCTC3564</strain>
    </source>
</reference>
<evidence type="ECO:0000256" key="9">
    <source>
        <dbReference type="PIRSR" id="PIRSR017388-1"/>
    </source>
</evidence>
<evidence type="ECO:0000256" key="5">
    <source>
        <dbReference type="ARBA" id="ARBA00039155"/>
    </source>
</evidence>
<dbReference type="Proteomes" id="UP000214606">
    <property type="component" value="Chromosome"/>
</dbReference>
<dbReference type="PIRSF" id="PIRSF017388">
    <property type="entry name" value="Esterase_lipase"/>
    <property type="match status" value="1"/>
</dbReference>
<comment type="similarity">
    <text evidence="1">Belongs to the lipase/esterase LIP3/BchO family.</text>
</comment>
<evidence type="ECO:0000313" key="12">
    <source>
        <dbReference type="Proteomes" id="UP000214606"/>
    </source>
</evidence>
<evidence type="ECO:0000256" key="8">
    <source>
        <dbReference type="ARBA" id="ARBA00071382"/>
    </source>
</evidence>
<sequence length="248" mass="28436">MKVLPPKPFTFEGGNRAVLLLHGFTGNSADVRMLGRFLQDKGYTCHAPQYKGHGVPPEELVHTGPDDWWQDVMGGYEHLKDLGFKEIAVAGLSLGGVFSLKLGYTVPVKGIIPMCAPMYIKSEETMYKGILKYARKYKQFEGKPEEQIEAEMEEFQKTPMKTLKALQRLISDVRENVDMIYAPTFVVQARHDEMINPDSANIIYNEVSSNVKKIKWYEESSHVITLDKQRDELHQDVYEFLESLDWQE</sequence>
<evidence type="ECO:0000256" key="4">
    <source>
        <dbReference type="ARBA" id="ARBA00022801"/>
    </source>
</evidence>
<dbReference type="SUPFAM" id="SSF53474">
    <property type="entry name" value="alpha/beta-Hydrolases"/>
    <property type="match status" value="1"/>
</dbReference>
<evidence type="ECO:0000256" key="7">
    <source>
        <dbReference type="ARBA" id="ARBA00056592"/>
    </source>
</evidence>
<dbReference type="KEGG" id="apak:AP3564_08805"/>
<accession>A0A223E4X9</accession>
<gene>
    <name evidence="11" type="ORF">AP3564_08805</name>
</gene>
<dbReference type="InterPro" id="IPR012354">
    <property type="entry name" value="Esterase_lipase"/>
</dbReference>
<dbReference type="InterPro" id="IPR051044">
    <property type="entry name" value="MAG_DAG_Lipase"/>
</dbReference>
<feature type="active site" description="Nucleophile" evidence="9">
    <location>
        <position position="93"/>
    </location>
</feature>
<dbReference type="PANTHER" id="PTHR11614">
    <property type="entry name" value="PHOSPHOLIPASE-RELATED"/>
    <property type="match status" value="1"/>
</dbReference>
<organism evidence="11 12">
    <name type="scientific">Aeribacillus pallidus</name>
    <dbReference type="NCBI Taxonomy" id="33936"/>
    <lineage>
        <taxon>Bacteria</taxon>
        <taxon>Bacillati</taxon>
        <taxon>Bacillota</taxon>
        <taxon>Bacilli</taxon>
        <taxon>Bacillales</taxon>
        <taxon>Bacillaceae</taxon>
        <taxon>Aeribacillus</taxon>
    </lineage>
</organism>
<dbReference type="EC" id="3.1.1.1" evidence="5"/>
<evidence type="ECO:0000256" key="6">
    <source>
        <dbReference type="ARBA" id="ARBA00051142"/>
    </source>
</evidence>
<dbReference type="Gene3D" id="3.40.50.1820">
    <property type="entry name" value="alpha/beta hydrolase"/>
    <property type="match status" value="1"/>
</dbReference>
<comment type="catalytic activity">
    <reaction evidence="6">
        <text>a carboxylic ester + H2O = an alcohol + a carboxylate + H(+)</text>
        <dbReference type="Rhea" id="RHEA:21164"/>
        <dbReference type="ChEBI" id="CHEBI:15377"/>
        <dbReference type="ChEBI" id="CHEBI:15378"/>
        <dbReference type="ChEBI" id="CHEBI:29067"/>
        <dbReference type="ChEBI" id="CHEBI:30879"/>
        <dbReference type="ChEBI" id="CHEBI:33308"/>
        <dbReference type="EC" id="3.1.1.1"/>
    </reaction>
</comment>